<evidence type="ECO:0000313" key="3">
    <source>
        <dbReference type="EMBL" id="MDQ0116594.1"/>
    </source>
</evidence>
<feature type="chain" id="PRO_5046352547" evidence="1">
    <location>
        <begin position="30"/>
        <end position="637"/>
    </location>
</feature>
<accession>A0ABT9UDW4</accession>
<dbReference type="RefSeq" id="WP_307208665.1">
    <property type="nucleotide sequence ID" value="NZ_JAUSSU010000021.1"/>
</dbReference>
<dbReference type="EMBL" id="JAUSSU010000021">
    <property type="protein sequence ID" value="MDQ0116594.1"/>
    <property type="molecule type" value="Genomic_DNA"/>
</dbReference>
<dbReference type="Pfam" id="PF07833">
    <property type="entry name" value="Cu_amine_oxidN1"/>
    <property type="match status" value="1"/>
</dbReference>
<feature type="signal peptide" evidence="1">
    <location>
        <begin position="1"/>
        <end position="29"/>
    </location>
</feature>
<evidence type="ECO:0000259" key="2">
    <source>
        <dbReference type="Pfam" id="PF07833"/>
    </source>
</evidence>
<organism evidence="3 4">
    <name type="scientific">Paenibacillus harenae</name>
    <dbReference type="NCBI Taxonomy" id="306543"/>
    <lineage>
        <taxon>Bacteria</taxon>
        <taxon>Bacillati</taxon>
        <taxon>Bacillota</taxon>
        <taxon>Bacilli</taxon>
        <taxon>Bacillales</taxon>
        <taxon>Paenibacillaceae</taxon>
        <taxon>Paenibacillus</taxon>
    </lineage>
</organism>
<keyword evidence="1" id="KW-0732">Signal</keyword>
<dbReference type="Proteomes" id="UP001229346">
    <property type="component" value="Unassembled WGS sequence"/>
</dbReference>
<dbReference type="SUPFAM" id="SSF55383">
    <property type="entry name" value="Copper amine oxidase, domain N"/>
    <property type="match status" value="2"/>
</dbReference>
<dbReference type="InterPro" id="IPR036582">
    <property type="entry name" value="Mao_N_sf"/>
</dbReference>
<name>A0ABT9UDW4_PAEHA</name>
<reference evidence="3 4" key="1">
    <citation type="submission" date="2023-07" db="EMBL/GenBank/DDBJ databases">
        <title>Sorghum-associated microbial communities from plants grown in Nebraska, USA.</title>
        <authorList>
            <person name="Schachtman D."/>
        </authorList>
    </citation>
    <scope>NUCLEOTIDE SEQUENCE [LARGE SCALE GENOMIC DNA]</scope>
    <source>
        <strain evidence="3 4">CC482</strain>
    </source>
</reference>
<evidence type="ECO:0000313" key="4">
    <source>
        <dbReference type="Proteomes" id="UP001229346"/>
    </source>
</evidence>
<dbReference type="Gene3D" id="3.30.457.10">
    <property type="entry name" value="Copper amine oxidase-like, N-terminal domain"/>
    <property type="match status" value="2"/>
</dbReference>
<sequence>MNHSMTRKMFALLMAVMLVIALLPAAVFAADASSVEVKLTSGKATVSINGKPTVVQAPYVASNTTMVPLKIITNAFGAALKLENGNGITLTYNDRKVELTFGSKTVKVNGVAKTVAVAPVVIKGTTMVPLRVIVEAFGAKITIDKKTSEVTIKGERAQSTGGGSTSIDSDYGKTKVGDSYQDWSLNYPAALVQVDQSDNGSFVRWADAKEDAQVIIMTESIGDELTSSELREELSLYYDYDEYSLDERTIKVGDYSFEKIITRSKDSQMFYEYRGIQKGETFYIIIVGVKATDKSALNAYQNLLDSFKPSFDKADKALKDITKVKDGFISYVDEDYGFSVKLPADWYYDSEGEEPYFIGEDDDLQYSFTSLEEGDSLEKWAARNESTLKGDFVSGYLRNVSSAPIKLQDGNAIVLSYEMSFDQKDWFAYKEVMFVSGSYKYLITYSYDAKTAATSTQSFNRIIGSVDIDTAYIDKNFGYKEDTSTSAGNRDEKVTKRSTEYGYSIELPAFWYGYAKDFNDTSVFYSYQGGSLQIEFDEESKAADLEEMLQLYVDSEEGEEMGLEIKENTNVTINGKSAHKFVIHSDGGNFDIAYTEYTYVFDTPKGAMIYTFSINGANATESNMKRIEEAVQSIRFN</sequence>
<feature type="domain" description="Copper amine oxidase-like N-terminal" evidence="2">
    <location>
        <begin position="48"/>
        <end position="152"/>
    </location>
</feature>
<gene>
    <name evidence="3" type="ORF">J2T15_006075</name>
</gene>
<comment type="caution">
    <text evidence="3">The sequence shown here is derived from an EMBL/GenBank/DDBJ whole genome shotgun (WGS) entry which is preliminary data.</text>
</comment>
<evidence type="ECO:0000256" key="1">
    <source>
        <dbReference type="SAM" id="SignalP"/>
    </source>
</evidence>
<protein>
    <submittedName>
        <fullName evidence="3">Zn-binding protein involved in type VI secretion</fullName>
    </submittedName>
</protein>
<proteinExistence type="predicted"/>
<dbReference type="InterPro" id="IPR012854">
    <property type="entry name" value="Cu_amine_oxidase-like_N"/>
</dbReference>
<keyword evidence="4" id="KW-1185">Reference proteome</keyword>